<organism evidence="1 2">
    <name type="scientific">Aedoeadaptatus acetigenes</name>
    <dbReference type="NCBI Taxonomy" id="2981723"/>
    <lineage>
        <taxon>Bacteria</taxon>
        <taxon>Bacillati</taxon>
        <taxon>Bacillota</taxon>
        <taxon>Tissierellia</taxon>
        <taxon>Tissierellales</taxon>
        <taxon>Peptoniphilaceae</taxon>
        <taxon>Aedoeadaptatus</taxon>
    </lineage>
</organism>
<dbReference type="EMBL" id="JBBNPS010000005">
    <property type="protein sequence ID" value="MEQ3353239.1"/>
    <property type="molecule type" value="Genomic_DNA"/>
</dbReference>
<keyword evidence="2" id="KW-1185">Reference proteome</keyword>
<reference evidence="1 2" key="1">
    <citation type="submission" date="2024-04" db="EMBL/GenBank/DDBJ databases">
        <title>Human intestinal bacterial collection.</title>
        <authorList>
            <person name="Pauvert C."/>
            <person name="Hitch T.C.A."/>
            <person name="Clavel T."/>
        </authorList>
    </citation>
    <scope>NUCLEOTIDE SEQUENCE [LARGE SCALE GENOMIC DNA]</scope>
    <source>
        <strain evidence="1 2">CLA-SR-H026</strain>
    </source>
</reference>
<dbReference type="RefSeq" id="WP_349053616.1">
    <property type="nucleotide sequence ID" value="NZ_JBBNPS010000005.1"/>
</dbReference>
<sequence>MHDTLLIKTINRDQAGFRNVFFQIGDMDTHISELMDLLNKPDSPYAGRCLFRYNGIRLKLEVDEIPTVLALLVNKGVPVYGVYEPYF</sequence>
<gene>
    <name evidence="1" type="ORF">AAA081_02840</name>
</gene>
<evidence type="ECO:0000313" key="2">
    <source>
        <dbReference type="Proteomes" id="UP001481872"/>
    </source>
</evidence>
<evidence type="ECO:0000313" key="1">
    <source>
        <dbReference type="EMBL" id="MEQ3353239.1"/>
    </source>
</evidence>
<accession>A0ABV1J4X2</accession>
<comment type="caution">
    <text evidence="1">The sequence shown here is derived from an EMBL/GenBank/DDBJ whole genome shotgun (WGS) entry which is preliminary data.</text>
</comment>
<proteinExistence type="predicted"/>
<protein>
    <submittedName>
        <fullName evidence="1">Uncharacterized protein</fullName>
    </submittedName>
</protein>
<dbReference type="Proteomes" id="UP001481872">
    <property type="component" value="Unassembled WGS sequence"/>
</dbReference>
<name>A0ABV1J4X2_9FIRM</name>